<dbReference type="OrthoDB" id="3210850at2759"/>
<feature type="transmembrane region" description="Helical" evidence="1">
    <location>
        <begin position="157"/>
        <end position="180"/>
    </location>
</feature>
<sequence length="292" mass="32379">MYSPDQYEIVSEINSVACVTAVSLIFGRKIAAVDGPIYYVRGLILTLYGLTWAFDLIACMLVSTNNGNYISCTLGFFNCALFYTFAKIMLYLYFTEKIYVMSMPKVSRMRSIYYHVAFAILALYLGCIVFLIISRVVEVDDTSPYHCTIGYSLPATITILCCDFLIAALCTGMFIKLYAFPSMAQQTAQQASSLKLMARRHIIAAIVPCITSTVNYVIMVALQGRERGLVALAVCTVDITVVSCVVHWVTSHPAESHLVEKGLHAGGGDRPVKLEIKQHQEVVVLTELNSRM</sequence>
<dbReference type="PANTHER" id="PTHR38848">
    <property type="entry name" value="G-PROTEIN COUPLED RECEPTORS FAMILY 3 PROFILE DOMAIN-CONTAINING PROTEIN"/>
    <property type="match status" value="1"/>
</dbReference>
<comment type="caution">
    <text evidence="2">The sequence shown here is derived from an EMBL/GenBank/DDBJ whole genome shotgun (WGS) entry which is preliminary data.</text>
</comment>
<feature type="transmembrane region" description="Helical" evidence="1">
    <location>
        <begin position="75"/>
        <end position="94"/>
    </location>
</feature>
<dbReference type="PANTHER" id="PTHR38848:SF3">
    <property type="entry name" value="G-PROTEIN COUPLED RECEPTORS FAMILY 3 PROFILE DOMAIN-CONTAINING PROTEIN"/>
    <property type="match status" value="1"/>
</dbReference>
<protein>
    <recommendedName>
        <fullName evidence="4">G-protein coupled receptors family 1 profile domain-containing protein</fullName>
    </recommendedName>
</protein>
<dbReference type="Proteomes" id="UP000027586">
    <property type="component" value="Unassembled WGS sequence"/>
</dbReference>
<dbReference type="VEuPathDB" id="FungiDB:LCOR_09614.1"/>
<organism evidence="2 3">
    <name type="scientific">Lichtheimia corymbifera JMRC:FSU:9682</name>
    <dbReference type="NCBI Taxonomy" id="1263082"/>
    <lineage>
        <taxon>Eukaryota</taxon>
        <taxon>Fungi</taxon>
        <taxon>Fungi incertae sedis</taxon>
        <taxon>Mucoromycota</taxon>
        <taxon>Mucoromycotina</taxon>
        <taxon>Mucoromycetes</taxon>
        <taxon>Mucorales</taxon>
        <taxon>Lichtheimiaceae</taxon>
        <taxon>Lichtheimia</taxon>
    </lineage>
</organism>
<accession>A0A068S9U6</accession>
<feature type="transmembrane region" description="Helical" evidence="1">
    <location>
        <begin position="228"/>
        <end position="249"/>
    </location>
</feature>
<feature type="transmembrane region" description="Helical" evidence="1">
    <location>
        <begin position="6"/>
        <end position="26"/>
    </location>
</feature>
<keyword evidence="3" id="KW-1185">Reference proteome</keyword>
<keyword evidence="1" id="KW-0812">Transmembrane</keyword>
<dbReference type="EMBL" id="CBTN010000060">
    <property type="protein sequence ID" value="CDH58765.1"/>
    <property type="molecule type" value="Genomic_DNA"/>
</dbReference>
<evidence type="ECO:0000313" key="3">
    <source>
        <dbReference type="Proteomes" id="UP000027586"/>
    </source>
</evidence>
<evidence type="ECO:0000256" key="1">
    <source>
        <dbReference type="SAM" id="Phobius"/>
    </source>
</evidence>
<keyword evidence="1" id="KW-1133">Transmembrane helix</keyword>
<dbReference type="AlphaFoldDB" id="A0A068S9U6"/>
<feature type="transmembrane region" description="Helical" evidence="1">
    <location>
        <begin position="201"/>
        <end position="222"/>
    </location>
</feature>
<reference evidence="2" key="1">
    <citation type="submission" date="2013-08" db="EMBL/GenBank/DDBJ databases">
        <title>Gene expansion shapes genome architecture in the human pathogen Lichtheimia corymbifera: an evolutionary genomics analysis in the ancient terrestrial Mucorales (Mucoromycotina).</title>
        <authorList>
            <person name="Schwartze V.U."/>
            <person name="Winter S."/>
            <person name="Shelest E."/>
            <person name="Marcet-Houben M."/>
            <person name="Horn F."/>
            <person name="Wehner S."/>
            <person name="Hoffmann K."/>
            <person name="Riege K."/>
            <person name="Sammeth M."/>
            <person name="Nowrousian M."/>
            <person name="Valiante V."/>
            <person name="Linde J."/>
            <person name="Jacobsen I.D."/>
            <person name="Marz M."/>
            <person name="Brakhage A.A."/>
            <person name="Gabaldon T."/>
            <person name="Bocker S."/>
            <person name="Voigt K."/>
        </authorList>
    </citation>
    <scope>NUCLEOTIDE SEQUENCE [LARGE SCALE GENOMIC DNA]</scope>
    <source>
        <strain evidence="2">FSU 9682</strain>
    </source>
</reference>
<evidence type="ECO:0008006" key="4">
    <source>
        <dbReference type="Google" id="ProtNLM"/>
    </source>
</evidence>
<proteinExistence type="predicted"/>
<gene>
    <name evidence="2" type="ORF">LCOR_09614.1</name>
</gene>
<evidence type="ECO:0000313" key="2">
    <source>
        <dbReference type="EMBL" id="CDH58765.1"/>
    </source>
</evidence>
<feature type="transmembrane region" description="Helical" evidence="1">
    <location>
        <begin position="114"/>
        <end position="137"/>
    </location>
</feature>
<keyword evidence="1" id="KW-0472">Membrane</keyword>
<name>A0A068S9U6_9FUNG</name>
<feature type="transmembrane region" description="Helical" evidence="1">
    <location>
        <begin position="38"/>
        <end position="63"/>
    </location>
</feature>